<dbReference type="InterPro" id="IPR006311">
    <property type="entry name" value="TAT_signal"/>
</dbReference>
<keyword evidence="1" id="KW-0732">Signal</keyword>
<dbReference type="STRING" id="441119.SAMN04488047_101415"/>
<dbReference type="AlphaFoldDB" id="A0A1I5L1F6"/>
<reference evidence="2 3" key="1">
    <citation type="submission" date="2016-10" db="EMBL/GenBank/DDBJ databases">
        <authorList>
            <person name="de Groot N.N."/>
        </authorList>
    </citation>
    <scope>NUCLEOTIDE SEQUENCE [LARGE SCALE GENOMIC DNA]</scope>
    <source>
        <strain evidence="2 3">DSM 19547</strain>
    </source>
</reference>
<gene>
    <name evidence="2" type="ORF">SAMN04488047_101415</name>
</gene>
<dbReference type="RefSeq" id="WP_093416980.1">
    <property type="nucleotide sequence ID" value="NZ_FOXA01000001.1"/>
</dbReference>
<dbReference type="EMBL" id="FOXA01000001">
    <property type="protein sequence ID" value="SFO91154.1"/>
    <property type="molecule type" value="Genomic_DNA"/>
</dbReference>
<protein>
    <submittedName>
        <fullName evidence="2">Uncharacterized protein</fullName>
    </submittedName>
</protein>
<evidence type="ECO:0000256" key="1">
    <source>
        <dbReference type="SAM" id="SignalP"/>
    </source>
</evidence>
<evidence type="ECO:0000313" key="2">
    <source>
        <dbReference type="EMBL" id="SFO91154.1"/>
    </source>
</evidence>
<keyword evidence="3" id="KW-1185">Reference proteome</keyword>
<sequence length="126" mass="14033">MANAIHTTRRSLLASLPALGLAPAAAMSATAQDPVPEYFRRWKEAMEAWNQHDEATPESAHLWDEHCRFEKLLCTTRPTTMAGLIAQIEFILHPQGLGDYALGNMWEDLDRKLVENMVAGAKEMAA</sequence>
<accession>A0A1I5L1F6</accession>
<feature type="chain" id="PRO_5011459312" evidence="1">
    <location>
        <begin position="32"/>
        <end position="126"/>
    </location>
</feature>
<dbReference type="PROSITE" id="PS51318">
    <property type="entry name" value="TAT"/>
    <property type="match status" value="1"/>
</dbReference>
<name>A0A1I5L1F6_9RHOB</name>
<proteinExistence type="predicted"/>
<feature type="signal peptide" evidence="1">
    <location>
        <begin position="1"/>
        <end position="31"/>
    </location>
</feature>
<organism evidence="2 3">
    <name type="scientific">Tranquillimonas alkanivorans</name>
    <dbReference type="NCBI Taxonomy" id="441119"/>
    <lineage>
        <taxon>Bacteria</taxon>
        <taxon>Pseudomonadati</taxon>
        <taxon>Pseudomonadota</taxon>
        <taxon>Alphaproteobacteria</taxon>
        <taxon>Rhodobacterales</taxon>
        <taxon>Roseobacteraceae</taxon>
        <taxon>Tranquillimonas</taxon>
    </lineage>
</organism>
<evidence type="ECO:0000313" key="3">
    <source>
        <dbReference type="Proteomes" id="UP000199356"/>
    </source>
</evidence>
<dbReference type="Proteomes" id="UP000199356">
    <property type="component" value="Unassembled WGS sequence"/>
</dbReference>